<dbReference type="InterPro" id="IPR052523">
    <property type="entry name" value="Trichothecene_AcTrans"/>
</dbReference>
<dbReference type="SUPFAM" id="SSF55729">
    <property type="entry name" value="Acyl-CoA N-acyltransferases (Nat)"/>
    <property type="match status" value="1"/>
</dbReference>
<reference evidence="2" key="1">
    <citation type="journal article" date="2014" name="Int. J. Syst. Evol. Microbiol.">
        <title>Complete genome sequence of Corynebacterium casei LMG S-19264T (=DSM 44701T), isolated from a smear-ripened cheese.</title>
        <authorList>
            <consortium name="US DOE Joint Genome Institute (JGI-PGF)"/>
            <person name="Walter F."/>
            <person name="Albersmeier A."/>
            <person name="Kalinowski J."/>
            <person name="Ruckert C."/>
        </authorList>
    </citation>
    <scope>NUCLEOTIDE SEQUENCE</scope>
    <source>
        <strain evidence="2">CGMCC 4.7398</strain>
    </source>
</reference>
<dbReference type="PANTHER" id="PTHR42791:SF1">
    <property type="entry name" value="N-ACETYLTRANSFERASE DOMAIN-CONTAINING PROTEIN"/>
    <property type="match status" value="1"/>
</dbReference>
<dbReference type="Pfam" id="PF13508">
    <property type="entry name" value="Acetyltransf_7"/>
    <property type="match status" value="1"/>
</dbReference>
<dbReference type="InterPro" id="IPR000182">
    <property type="entry name" value="GNAT_dom"/>
</dbReference>
<dbReference type="EMBL" id="BNAS01000001">
    <property type="protein sequence ID" value="GHH67182.1"/>
    <property type="molecule type" value="Genomic_DNA"/>
</dbReference>
<evidence type="ECO:0000313" key="2">
    <source>
        <dbReference type="EMBL" id="GHH67182.1"/>
    </source>
</evidence>
<feature type="domain" description="N-acetyltransferase" evidence="1">
    <location>
        <begin position="34"/>
        <end position="235"/>
    </location>
</feature>
<dbReference type="AlphaFoldDB" id="A0A919FLA0"/>
<dbReference type="CDD" id="cd04301">
    <property type="entry name" value="NAT_SF"/>
    <property type="match status" value="1"/>
</dbReference>
<dbReference type="Gene3D" id="3.40.630.30">
    <property type="match status" value="1"/>
</dbReference>
<dbReference type="InterPro" id="IPR016181">
    <property type="entry name" value="Acyl_CoA_acyltransferase"/>
</dbReference>
<gene>
    <name evidence="2" type="ORF">GCM10017772_08390</name>
</gene>
<dbReference type="PANTHER" id="PTHR42791">
    <property type="entry name" value="GNAT FAMILY ACETYLTRANSFERASE"/>
    <property type="match status" value="1"/>
</dbReference>
<sequence>MDDDEGRNSSAVVQVDVVPGPAPGPDTLRAVGIIDFRPRQSKEAAAVAAVAFAEDPIWGHTLTDARRRRLPHTILLRAQLRTTQPSHTIRVAKHGGRIIGLAFWNVDGATKPHESAAATDPRVLRAARTMMRRAGRDRHTLATMCTALAESYPCDNGWFLGTLVVHPDHQGTGVGSALLRDGLARADTNGQPVSLQTSTAKNVRFYERHGFEVTEMVDEIYPGAPPLWTMRRPAAAVGHQA</sequence>
<accession>A0A919FLA0</accession>
<keyword evidence="3" id="KW-1185">Reference proteome</keyword>
<organism evidence="2 3">
    <name type="scientific">Promicromonospora soli</name>
    <dbReference type="NCBI Taxonomy" id="2035533"/>
    <lineage>
        <taxon>Bacteria</taxon>
        <taxon>Bacillati</taxon>
        <taxon>Actinomycetota</taxon>
        <taxon>Actinomycetes</taxon>
        <taxon>Micrococcales</taxon>
        <taxon>Promicromonosporaceae</taxon>
        <taxon>Promicromonospora</taxon>
    </lineage>
</organism>
<dbReference type="GO" id="GO:0016747">
    <property type="term" value="F:acyltransferase activity, transferring groups other than amino-acyl groups"/>
    <property type="evidence" value="ECO:0007669"/>
    <property type="project" value="InterPro"/>
</dbReference>
<comment type="caution">
    <text evidence="2">The sequence shown here is derived from an EMBL/GenBank/DDBJ whole genome shotgun (WGS) entry which is preliminary data.</text>
</comment>
<protein>
    <recommendedName>
        <fullName evidence="1">N-acetyltransferase domain-containing protein</fullName>
    </recommendedName>
</protein>
<evidence type="ECO:0000259" key="1">
    <source>
        <dbReference type="PROSITE" id="PS51186"/>
    </source>
</evidence>
<dbReference type="Proteomes" id="UP000627369">
    <property type="component" value="Unassembled WGS sequence"/>
</dbReference>
<proteinExistence type="predicted"/>
<name>A0A919FLA0_9MICO</name>
<evidence type="ECO:0000313" key="3">
    <source>
        <dbReference type="Proteomes" id="UP000627369"/>
    </source>
</evidence>
<dbReference type="PROSITE" id="PS51186">
    <property type="entry name" value="GNAT"/>
    <property type="match status" value="1"/>
</dbReference>
<reference evidence="2" key="2">
    <citation type="submission" date="2020-09" db="EMBL/GenBank/DDBJ databases">
        <authorList>
            <person name="Sun Q."/>
            <person name="Zhou Y."/>
        </authorList>
    </citation>
    <scope>NUCLEOTIDE SEQUENCE</scope>
    <source>
        <strain evidence="2">CGMCC 4.7398</strain>
    </source>
</reference>